<keyword evidence="1" id="KW-0812">Transmembrane</keyword>
<name>A0A1H6BD86_9RHOB</name>
<proteinExistence type="predicted"/>
<dbReference type="InterPro" id="IPR036465">
    <property type="entry name" value="vWFA_dom_sf"/>
</dbReference>
<keyword evidence="1" id="KW-1133">Transmembrane helix</keyword>
<evidence type="ECO:0000313" key="2">
    <source>
        <dbReference type="EMBL" id="SEG58728.1"/>
    </source>
</evidence>
<sequence>MIGLSDITLLRPWWLLALMPLAVLVWVMARRRGGAGDWEAVVDPQLMQALGAMGRVDAGHGGRVAKGATIGAVLLIVALAGPAMERRDAVAFRNLDGVVFVLDASSSVVDSPRWPQMLTMGRFGIASLGSRPAGLVVYGGDAYVATDITGDVRQLGQTLSVVDRDTMPDPGSRPERGLALARRIQQEAEILAGDVIMMTDGAGLTPRAFAEAEAIAARGARLSVISLEAPTAGIETLVQIGGGRVFTLDQTDALSDWMRTSARERLEQQDYPLLFWSDYGRWLLVLVLIPAMLLFRRRAVT</sequence>
<gene>
    <name evidence="2" type="ORF">SAMN04488045_3463</name>
</gene>
<evidence type="ECO:0000313" key="3">
    <source>
        <dbReference type="Proteomes" id="UP000236752"/>
    </source>
</evidence>
<organism evidence="2 3">
    <name type="scientific">Thalassococcus halodurans</name>
    <dbReference type="NCBI Taxonomy" id="373675"/>
    <lineage>
        <taxon>Bacteria</taxon>
        <taxon>Pseudomonadati</taxon>
        <taxon>Pseudomonadota</taxon>
        <taxon>Alphaproteobacteria</taxon>
        <taxon>Rhodobacterales</taxon>
        <taxon>Roseobacteraceae</taxon>
        <taxon>Thalassococcus</taxon>
    </lineage>
</organism>
<protein>
    <submittedName>
        <fullName evidence="2">Ca-activated chloride channel family protein</fullName>
    </submittedName>
</protein>
<keyword evidence="3" id="KW-1185">Reference proteome</keyword>
<evidence type="ECO:0000256" key="1">
    <source>
        <dbReference type="SAM" id="Phobius"/>
    </source>
</evidence>
<dbReference type="RefSeq" id="WP_234994815.1">
    <property type="nucleotide sequence ID" value="NZ_FNUZ01000007.1"/>
</dbReference>
<dbReference type="Proteomes" id="UP000236752">
    <property type="component" value="Unassembled WGS sequence"/>
</dbReference>
<feature type="transmembrane region" description="Helical" evidence="1">
    <location>
        <begin position="64"/>
        <end position="84"/>
    </location>
</feature>
<feature type="transmembrane region" description="Helical" evidence="1">
    <location>
        <begin position="279"/>
        <end position="295"/>
    </location>
</feature>
<dbReference type="AlphaFoldDB" id="A0A1H6BD86"/>
<dbReference type="Gene3D" id="3.40.50.410">
    <property type="entry name" value="von Willebrand factor, type A domain"/>
    <property type="match status" value="1"/>
</dbReference>
<accession>A0A1H6BD86</accession>
<dbReference type="SUPFAM" id="SSF53300">
    <property type="entry name" value="vWA-like"/>
    <property type="match status" value="1"/>
</dbReference>
<feature type="transmembrane region" description="Helical" evidence="1">
    <location>
        <begin position="12"/>
        <end position="29"/>
    </location>
</feature>
<reference evidence="2 3" key="1">
    <citation type="submission" date="2016-10" db="EMBL/GenBank/DDBJ databases">
        <authorList>
            <person name="de Groot N.N."/>
        </authorList>
    </citation>
    <scope>NUCLEOTIDE SEQUENCE [LARGE SCALE GENOMIC DNA]</scope>
    <source>
        <strain evidence="2 3">DSM 26915</strain>
    </source>
</reference>
<dbReference type="EMBL" id="FNUZ01000007">
    <property type="protein sequence ID" value="SEG58728.1"/>
    <property type="molecule type" value="Genomic_DNA"/>
</dbReference>
<keyword evidence="1" id="KW-0472">Membrane</keyword>